<protein>
    <submittedName>
        <fullName evidence="1">Uncharacterized protein</fullName>
    </submittedName>
</protein>
<proteinExistence type="predicted"/>
<accession>A0AAV9EHB6</accession>
<name>A0AAV9EHB6_ACOCL</name>
<reference evidence="1" key="2">
    <citation type="submission" date="2023-06" db="EMBL/GenBank/DDBJ databases">
        <authorList>
            <person name="Ma L."/>
            <person name="Liu K.-W."/>
            <person name="Li Z."/>
            <person name="Hsiao Y.-Y."/>
            <person name="Qi Y."/>
            <person name="Fu T."/>
            <person name="Tang G."/>
            <person name="Zhang D."/>
            <person name="Sun W.-H."/>
            <person name="Liu D.-K."/>
            <person name="Li Y."/>
            <person name="Chen G.-Z."/>
            <person name="Liu X.-D."/>
            <person name="Liao X.-Y."/>
            <person name="Jiang Y.-T."/>
            <person name="Yu X."/>
            <person name="Hao Y."/>
            <person name="Huang J."/>
            <person name="Zhao X.-W."/>
            <person name="Ke S."/>
            <person name="Chen Y.-Y."/>
            <person name="Wu W.-L."/>
            <person name="Hsu J.-L."/>
            <person name="Lin Y.-F."/>
            <person name="Huang M.-D."/>
            <person name="Li C.-Y."/>
            <person name="Huang L."/>
            <person name="Wang Z.-W."/>
            <person name="Zhao X."/>
            <person name="Zhong W.-Y."/>
            <person name="Peng D.-H."/>
            <person name="Ahmad S."/>
            <person name="Lan S."/>
            <person name="Zhang J.-S."/>
            <person name="Tsai W.-C."/>
            <person name="Van De Peer Y."/>
            <person name="Liu Z.-J."/>
        </authorList>
    </citation>
    <scope>NUCLEOTIDE SEQUENCE</scope>
    <source>
        <strain evidence="1">CP</strain>
        <tissue evidence="1">Leaves</tissue>
    </source>
</reference>
<dbReference type="Pfam" id="PF03140">
    <property type="entry name" value="DUF247"/>
    <property type="match status" value="1"/>
</dbReference>
<evidence type="ECO:0000313" key="1">
    <source>
        <dbReference type="EMBL" id="KAK1312910.1"/>
    </source>
</evidence>
<reference evidence="1" key="1">
    <citation type="journal article" date="2023" name="Nat. Commun.">
        <title>Diploid and tetraploid genomes of Acorus and the evolution of monocots.</title>
        <authorList>
            <person name="Ma L."/>
            <person name="Liu K.W."/>
            <person name="Li Z."/>
            <person name="Hsiao Y.Y."/>
            <person name="Qi Y."/>
            <person name="Fu T."/>
            <person name="Tang G.D."/>
            <person name="Zhang D."/>
            <person name="Sun W.H."/>
            <person name="Liu D.K."/>
            <person name="Li Y."/>
            <person name="Chen G.Z."/>
            <person name="Liu X.D."/>
            <person name="Liao X.Y."/>
            <person name="Jiang Y.T."/>
            <person name="Yu X."/>
            <person name="Hao Y."/>
            <person name="Huang J."/>
            <person name="Zhao X.W."/>
            <person name="Ke S."/>
            <person name="Chen Y.Y."/>
            <person name="Wu W.L."/>
            <person name="Hsu J.L."/>
            <person name="Lin Y.F."/>
            <person name="Huang M.D."/>
            <person name="Li C.Y."/>
            <person name="Huang L."/>
            <person name="Wang Z.W."/>
            <person name="Zhao X."/>
            <person name="Zhong W.Y."/>
            <person name="Peng D.H."/>
            <person name="Ahmad S."/>
            <person name="Lan S."/>
            <person name="Zhang J.S."/>
            <person name="Tsai W.C."/>
            <person name="Van de Peer Y."/>
            <person name="Liu Z.J."/>
        </authorList>
    </citation>
    <scope>NUCLEOTIDE SEQUENCE</scope>
    <source>
        <strain evidence="1">CP</strain>
    </source>
</reference>
<organism evidence="1 2">
    <name type="scientific">Acorus calamus</name>
    <name type="common">Sweet flag</name>
    <dbReference type="NCBI Taxonomy" id="4465"/>
    <lineage>
        <taxon>Eukaryota</taxon>
        <taxon>Viridiplantae</taxon>
        <taxon>Streptophyta</taxon>
        <taxon>Embryophyta</taxon>
        <taxon>Tracheophyta</taxon>
        <taxon>Spermatophyta</taxon>
        <taxon>Magnoliopsida</taxon>
        <taxon>Liliopsida</taxon>
        <taxon>Acoraceae</taxon>
        <taxon>Acorus</taxon>
    </lineage>
</organism>
<dbReference type="Proteomes" id="UP001180020">
    <property type="component" value="Unassembled WGS sequence"/>
</dbReference>
<dbReference type="InterPro" id="IPR004158">
    <property type="entry name" value="DUF247_pln"/>
</dbReference>
<comment type="caution">
    <text evidence="1">The sequence shown here is derived from an EMBL/GenBank/DDBJ whole genome shotgun (WGS) entry which is preliminary data.</text>
</comment>
<gene>
    <name evidence="1" type="ORF">QJS10_CPA07g00377</name>
</gene>
<evidence type="ECO:0000313" key="2">
    <source>
        <dbReference type="Proteomes" id="UP001180020"/>
    </source>
</evidence>
<dbReference type="AlphaFoldDB" id="A0AAV9EHB6"/>
<dbReference type="EMBL" id="JAUJYO010000007">
    <property type="protein sequence ID" value="KAK1312910.1"/>
    <property type="molecule type" value="Genomic_DNA"/>
</dbReference>
<sequence length="92" mass="10862">MNNLSSENEAAQFINQLSIEVRCDWRNSYLLDLFNEVNRFCGLRRNKWRAKLEPELHLVEDRLRARISRCSQSVRDSSNSGKCGFTYTLFDE</sequence>
<keyword evidence="2" id="KW-1185">Reference proteome</keyword>